<comment type="similarity">
    <text evidence="1">Belongs to the eukaryotic ribosomal protein eL43 family.</text>
</comment>
<dbReference type="NCBIfam" id="TIGR00280">
    <property type="entry name" value="eL43_euk_arch"/>
    <property type="match status" value="1"/>
</dbReference>
<dbReference type="GO" id="GO:0005840">
    <property type="term" value="C:ribosome"/>
    <property type="evidence" value="ECO:0007669"/>
    <property type="project" value="UniProtKB-KW"/>
</dbReference>
<dbReference type="Gene3D" id="2.20.25.30">
    <property type="match status" value="1"/>
</dbReference>
<reference evidence="5 6" key="1">
    <citation type="submission" date="2024-10" db="EMBL/GenBank/DDBJ databases">
        <title>Updated reference genomes for cyclostephanoid diatoms.</title>
        <authorList>
            <person name="Roberts W.R."/>
            <person name="Alverson A.J."/>
        </authorList>
    </citation>
    <scope>NUCLEOTIDE SEQUENCE [LARGE SCALE GENOMIC DNA]</scope>
    <source>
        <strain evidence="5 6">AJA228-03</strain>
    </source>
</reference>
<organism evidence="5 6">
    <name type="scientific">Cyclostephanos tholiformis</name>
    <dbReference type="NCBI Taxonomy" id="382380"/>
    <lineage>
        <taxon>Eukaryota</taxon>
        <taxon>Sar</taxon>
        <taxon>Stramenopiles</taxon>
        <taxon>Ochrophyta</taxon>
        <taxon>Bacillariophyta</taxon>
        <taxon>Coscinodiscophyceae</taxon>
        <taxon>Thalassiosirophycidae</taxon>
        <taxon>Stephanodiscales</taxon>
        <taxon>Stephanodiscaceae</taxon>
        <taxon>Cyclostephanos</taxon>
    </lineage>
</organism>
<dbReference type="InterPro" id="IPR002674">
    <property type="entry name" value="Ribosomal_eL43"/>
</dbReference>
<sequence>MVAAMRPSMGNMRGSRTNDASERGGRGYGGGFGMYYVGMIGRIHLVLSFCGGGGGKCQAGIVRGHVVVVMNSRCPRFVLVSIIFRVPPPHSMNANNGMFRRHFFLGRNGGVSKYVSPATIDNRTRKVGITGKYGTRYGATLRKLLRKVEVSQHSTYRCAFCGKDSVKRAVVGIWECKSCKKVVAGGAYSLSTPSAVTVRSTIARLRKIQQEAA</sequence>
<name>A0ABD3SQM7_9STRA</name>
<keyword evidence="3" id="KW-0687">Ribonucleoprotein</keyword>
<dbReference type="NCBIfam" id="NF003058">
    <property type="entry name" value="PRK03976.1"/>
    <property type="match status" value="1"/>
</dbReference>
<keyword evidence="2" id="KW-0689">Ribosomal protein</keyword>
<feature type="region of interest" description="Disordered" evidence="4">
    <location>
        <begin position="1"/>
        <end position="23"/>
    </location>
</feature>
<dbReference type="HAMAP" id="MF_00327">
    <property type="entry name" value="Ribosomal_eL43"/>
    <property type="match status" value="1"/>
</dbReference>
<evidence type="ECO:0000256" key="4">
    <source>
        <dbReference type="SAM" id="MobiDB-lite"/>
    </source>
</evidence>
<dbReference type="InterPro" id="IPR011331">
    <property type="entry name" value="Ribosomal_eL37/eL43"/>
</dbReference>
<evidence type="ECO:0000256" key="1">
    <source>
        <dbReference type="ARBA" id="ARBA00008672"/>
    </source>
</evidence>
<dbReference type="EMBL" id="JALLPB020000019">
    <property type="protein sequence ID" value="KAL3826552.1"/>
    <property type="molecule type" value="Genomic_DNA"/>
</dbReference>
<dbReference type="GO" id="GO:1990904">
    <property type="term" value="C:ribonucleoprotein complex"/>
    <property type="evidence" value="ECO:0007669"/>
    <property type="project" value="UniProtKB-KW"/>
</dbReference>
<dbReference type="SUPFAM" id="SSF57829">
    <property type="entry name" value="Zn-binding ribosomal proteins"/>
    <property type="match status" value="1"/>
</dbReference>
<protein>
    <recommendedName>
        <fullName evidence="7">60S ribosomal protein L37a</fullName>
    </recommendedName>
</protein>
<dbReference type="PANTHER" id="PTHR48129">
    <property type="entry name" value="60S RIBOSOMAL PROTEIN L37A"/>
    <property type="match status" value="1"/>
</dbReference>
<evidence type="ECO:0000313" key="5">
    <source>
        <dbReference type="EMBL" id="KAL3826552.1"/>
    </source>
</evidence>
<evidence type="ECO:0000256" key="3">
    <source>
        <dbReference type="ARBA" id="ARBA00023274"/>
    </source>
</evidence>
<dbReference type="InterPro" id="IPR011332">
    <property type="entry name" value="Ribosomal_zn-bd"/>
</dbReference>
<proteinExistence type="inferred from homology"/>
<evidence type="ECO:0000256" key="2">
    <source>
        <dbReference type="ARBA" id="ARBA00022980"/>
    </source>
</evidence>
<dbReference type="Pfam" id="PF01780">
    <property type="entry name" value="Ribosomal_L37ae"/>
    <property type="match status" value="1"/>
</dbReference>
<dbReference type="AlphaFoldDB" id="A0ABD3SQM7"/>
<dbReference type="InterPro" id="IPR050522">
    <property type="entry name" value="Ribosomal_protein_eL43"/>
</dbReference>
<accession>A0ABD3SQM7</accession>
<evidence type="ECO:0008006" key="7">
    <source>
        <dbReference type="Google" id="ProtNLM"/>
    </source>
</evidence>
<comment type="caution">
    <text evidence="5">The sequence shown here is derived from an EMBL/GenBank/DDBJ whole genome shotgun (WGS) entry which is preliminary data.</text>
</comment>
<gene>
    <name evidence="5" type="ORF">ACHAXA_003616</name>
</gene>
<dbReference type="Proteomes" id="UP001530377">
    <property type="component" value="Unassembled WGS sequence"/>
</dbReference>
<evidence type="ECO:0000313" key="6">
    <source>
        <dbReference type="Proteomes" id="UP001530377"/>
    </source>
</evidence>
<keyword evidence="6" id="KW-1185">Reference proteome</keyword>
<dbReference type="PANTHER" id="PTHR48129:SF1">
    <property type="entry name" value="LARGE RIBOSOMAL SUBUNIT PROTEIN EL43"/>
    <property type="match status" value="1"/>
</dbReference>